<evidence type="ECO:0000256" key="3">
    <source>
        <dbReference type="ARBA" id="ARBA00022801"/>
    </source>
</evidence>
<dbReference type="PROSITE" id="PS51934">
    <property type="entry name" value="LRAT"/>
    <property type="match status" value="1"/>
</dbReference>
<dbReference type="GO" id="GO:0070292">
    <property type="term" value="P:N-acylphosphatidylethanolamine metabolic process"/>
    <property type="evidence" value="ECO:0007669"/>
    <property type="project" value="TreeGrafter"/>
</dbReference>
<evidence type="ECO:0000259" key="5">
    <source>
        <dbReference type="PROSITE" id="PS51934"/>
    </source>
</evidence>
<protein>
    <submittedName>
        <fullName evidence="7 8">Retinoic acid receptor responder protein 3-like</fullName>
    </submittedName>
</protein>
<evidence type="ECO:0000313" key="8">
    <source>
        <dbReference type="RefSeq" id="XP_019500689.1"/>
    </source>
</evidence>
<dbReference type="OrthoDB" id="421951at2759"/>
<dbReference type="GO" id="GO:0005737">
    <property type="term" value="C:cytoplasm"/>
    <property type="evidence" value="ECO:0007669"/>
    <property type="project" value="TreeGrafter"/>
</dbReference>
<evidence type="ECO:0000256" key="2">
    <source>
        <dbReference type="ARBA" id="ARBA00022679"/>
    </source>
</evidence>
<keyword evidence="6" id="KW-1185">Reference proteome</keyword>
<evidence type="ECO:0000313" key="6">
    <source>
        <dbReference type="Proteomes" id="UP000694851"/>
    </source>
</evidence>
<dbReference type="InterPro" id="IPR007053">
    <property type="entry name" value="LRAT_dom"/>
</dbReference>
<dbReference type="InterPro" id="IPR051496">
    <property type="entry name" value="H-rev107_PLA/AT"/>
</dbReference>
<dbReference type="AlphaFoldDB" id="A0A8B7RKC6"/>
<dbReference type="Pfam" id="PF04970">
    <property type="entry name" value="LRAT"/>
    <property type="match status" value="1"/>
</dbReference>
<evidence type="ECO:0000256" key="1">
    <source>
        <dbReference type="ARBA" id="ARBA00007824"/>
    </source>
</evidence>
<dbReference type="PANTHER" id="PTHR13943">
    <property type="entry name" value="HRAS-LIKE SUPPRESSOR - RELATED"/>
    <property type="match status" value="1"/>
</dbReference>
<organism evidence="6 7">
    <name type="scientific">Hipposideros armiger</name>
    <name type="common">Great Himalayan leaf-nosed bat</name>
    <dbReference type="NCBI Taxonomy" id="186990"/>
    <lineage>
        <taxon>Eukaryota</taxon>
        <taxon>Metazoa</taxon>
        <taxon>Chordata</taxon>
        <taxon>Craniata</taxon>
        <taxon>Vertebrata</taxon>
        <taxon>Euteleostomi</taxon>
        <taxon>Mammalia</taxon>
        <taxon>Eutheria</taxon>
        <taxon>Laurasiatheria</taxon>
        <taxon>Chiroptera</taxon>
        <taxon>Yinpterochiroptera</taxon>
        <taxon>Rhinolophoidea</taxon>
        <taxon>Hipposideridae</taxon>
        <taxon>Hipposideros</taxon>
    </lineage>
</organism>
<keyword evidence="4" id="KW-0443">Lipid metabolism</keyword>
<dbReference type="GO" id="GO:0004623">
    <property type="term" value="F:phospholipase A2 activity"/>
    <property type="evidence" value="ECO:0007669"/>
    <property type="project" value="TreeGrafter"/>
</dbReference>
<feature type="domain" description="LRAT" evidence="5">
    <location>
        <begin position="21"/>
        <end position="131"/>
    </location>
</feature>
<evidence type="ECO:0000313" key="7">
    <source>
        <dbReference type="RefSeq" id="XP_019500688.1"/>
    </source>
</evidence>
<evidence type="ECO:0000256" key="4">
    <source>
        <dbReference type="ARBA" id="ARBA00023098"/>
    </source>
</evidence>
<dbReference type="GO" id="GO:0008970">
    <property type="term" value="F:phospholipase A1 activity"/>
    <property type="evidence" value="ECO:0007669"/>
    <property type="project" value="TreeGrafter"/>
</dbReference>
<dbReference type="RefSeq" id="XP_019500688.1">
    <property type="nucleotide sequence ID" value="XM_019645143.1"/>
</dbReference>
<dbReference type="RefSeq" id="XP_019500689.1">
    <property type="nucleotide sequence ID" value="XM_019645144.1"/>
</dbReference>
<proteinExistence type="inferred from homology"/>
<accession>A0A8B7RKC6</accession>
<dbReference type="GO" id="GO:0016410">
    <property type="term" value="F:N-acyltransferase activity"/>
    <property type="evidence" value="ECO:0007669"/>
    <property type="project" value="TreeGrafter"/>
</dbReference>
<dbReference type="PANTHER" id="PTHR13943:SF36">
    <property type="entry name" value="PHOSPHOLIPASE A AND ACYLTRANSFERASE 4"/>
    <property type="match status" value="1"/>
</dbReference>
<reference evidence="7 8" key="1">
    <citation type="submission" date="2025-04" db="UniProtKB">
        <authorList>
            <consortium name="RefSeq"/>
        </authorList>
    </citation>
    <scope>IDENTIFICATION</scope>
    <source>
        <tissue evidence="7 8">Muscle</tissue>
    </source>
</reference>
<keyword evidence="2" id="KW-0808">Transferase</keyword>
<name>A0A8B7RKC6_HIPAR</name>
<dbReference type="Gene3D" id="3.90.1720.10">
    <property type="entry name" value="endopeptidase domain like (from Nostoc punctiforme)"/>
    <property type="match status" value="1"/>
</dbReference>
<dbReference type="GeneID" id="109384121"/>
<dbReference type="KEGG" id="hai:109384121"/>
<gene>
    <name evidence="7 8" type="primary">LOC109384121</name>
</gene>
<dbReference type="Proteomes" id="UP000694851">
    <property type="component" value="Unplaced"/>
</dbReference>
<keyword evidence="3" id="KW-0378">Hydrolase</keyword>
<sequence length="151" mass="17195">MKLWTTAVKYNSDQDPIPGDMIEIDRYFYKHWAIYVGDGCVVHVTTTGSGSFSNNNHTVAKVKCEPLKDVVRNNDYTVNNYLDNKYRPRPIDEIVNSAKQKIGENWHYNVLMSNCEHFATTVRYGCSHSKQGANAMRTMTFSVAVPIVLLI</sequence>
<comment type="similarity">
    <text evidence="1">Belongs to the H-rev107 family.</text>
</comment>